<evidence type="ECO:0000313" key="1">
    <source>
        <dbReference type="EMBL" id="PNQ95037.1"/>
    </source>
</evidence>
<reference evidence="1 2" key="1">
    <citation type="submission" date="2018-01" db="EMBL/GenBank/DDBJ databases">
        <title>Whole genome sequence of Azospirillum brasilense REC3 isolated from strawberry roots.</title>
        <authorList>
            <person name="Fontana C.A."/>
            <person name="Salazar S.M."/>
            <person name="Bassi D."/>
            <person name="Puglisi E."/>
            <person name="Lovaisa N.C."/>
            <person name="Toffoli L.M."/>
            <person name="Pedraza R."/>
            <person name="Cocconcelli P.S."/>
        </authorList>
    </citation>
    <scope>NUCLEOTIDE SEQUENCE [LARGE SCALE GENOMIC DNA]</scope>
    <source>
        <strain evidence="1 2">REC3</strain>
        <plasmid evidence="1">p44unnamed</plasmid>
    </source>
</reference>
<organism evidence="1 2">
    <name type="scientific">Azospirillum argentinense</name>
    <dbReference type="NCBI Taxonomy" id="2970906"/>
    <lineage>
        <taxon>Bacteria</taxon>
        <taxon>Pseudomonadati</taxon>
        <taxon>Pseudomonadota</taxon>
        <taxon>Alphaproteobacteria</taxon>
        <taxon>Rhodospirillales</taxon>
        <taxon>Azospirillaceae</taxon>
        <taxon>Azospirillum</taxon>
    </lineage>
</organism>
<accession>A0A2K1FR77</accession>
<dbReference type="RefSeq" id="WP_103041662.1">
    <property type="nucleotide sequence ID" value="NZ_POWG01000064.1"/>
</dbReference>
<proteinExistence type="predicted"/>
<protein>
    <submittedName>
        <fullName evidence="1">Uncharacterized protein</fullName>
    </submittedName>
</protein>
<dbReference type="EMBL" id="POWG01000064">
    <property type="protein sequence ID" value="PNQ95037.1"/>
    <property type="molecule type" value="Genomic_DNA"/>
</dbReference>
<evidence type="ECO:0000313" key="2">
    <source>
        <dbReference type="Proteomes" id="UP000236268"/>
    </source>
</evidence>
<comment type="caution">
    <text evidence="1">The sequence shown here is derived from an EMBL/GenBank/DDBJ whole genome shotgun (WGS) entry which is preliminary data.</text>
</comment>
<name>A0A2K1FR77_9PROT</name>
<dbReference type="AlphaFoldDB" id="A0A2K1FR77"/>
<sequence length="771" mass="83304">MSLMEEVKTVCRRLAPLGWGGLLARHGLRLDAPDQGGELARKLAVDRTVAGFEDFCLAGERGIEPGHPAASLLYHALASPDVHPTADGSPAAPSAYPTLAELDAIENYIYSLAPPDLSALKNPAIAVFAYQYRPASSSTHGYHADLAFSRTGVSRVGTRSPVYDGRQRCFRPDPLSGDGIAATPARYAAFLAEARRPVNADPIMGRRDQNDPMRVFLFPVHKLFDGIECLPGQSIAIAFREFHVNEKLRRVHVPGGIPVVDGFDIDAAPFLRTSDNGGKLVELQQAGASILVAPTIHGALVRTARQKNTRSGKEEIVRFKVPPATTSNRFSTSLQIPPVNGVRTAPEYLNLRHRVERNATNGELTVIDMQDWPESEFQAALRNGKYEAAHFVDDTCDGVVTVAIDGLTAAGAAVPMELAAYSLVTAPDFFPLADQLEVTNWVRRNLQNLQEHFSQGSPWPLCEGRMPANLELPVPGAPAGRRAFDARRDQTITAVVGTRPLSTETNAPDRKKRFVSFLPDAASNEFAPGWDVSLSGSDGTAYYAAYGLGSPFPEDAKLCAALNSFWPAVAPDASRTFRFTSSPTAMPLLDEEIGLHPDHPEVRAGRATGQRGWDGEYGPYFETVDGTAAVNHASLERSDYVSNTLNGRVSLRATASLDAAELIRRMDALRRCIAALPPDNDLVSTTQLWLVSAKAVPDWSAPTAGRGDSALDGDGYLYVFATVNGAATSAGQDVTRRRVPLIDRYECQIASRTLAFRKNGGAWVVVQEAVA</sequence>
<gene>
    <name evidence="1" type="ORF">C1S70_31010</name>
</gene>
<keyword evidence="1" id="KW-0614">Plasmid</keyword>
<geneLocation type="plasmid" evidence="1">
    <name>p44unnamed</name>
</geneLocation>
<dbReference type="Proteomes" id="UP000236268">
    <property type="component" value="Unassembled WGS sequence"/>
</dbReference>